<dbReference type="GO" id="GO:0006270">
    <property type="term" value="P:DNA replication initiation"/>
    <property type="evidence" value="ECO:0007669"/>
    <property type="project" value="TreeGrafter"/>
</dbReference>
<feature type="region of interest" description="Disordered" evidence="1">
    <location>
        <begin position="266"/>
        <end position="322"/>
    </location>
</feature>
<comment type="caution">
    <text evidence="2">The sequence shown here is derived from an EMBL/GenBank/DDBJ whole genome shotgun (WGS) entry which is preliminary data.</text>
</comment>
<feature type="compositionally biased region" description="Acidic residues" evidence="1">
    <location>
        <begin position="274"/>
        <end position="286"/>
    </location>
</feature>
<dbReference type="InterPro" id="IPR020795">
    <property type="entry name" value="ORC3"/>
</dbReference>
<dbReference type="PANTHER" id="PTHR12748:SF0">
    <property type="entry name" value="ORIGIN RECOGNITION COMPLEX SUBUNIT 3"/>
    <property type="match status" value="1"/>
</dbReference>
<organism evidence="2 3">
    <name type="scientific">Chlamydomonas eustigma</name>
    <dbReference type="NCBI Taxonomy" id="1157962"/>
    <lineage>
        <taxon>Eukaryota</taxon>
        <taxon>Viridiplantae</taxon>
        <taxon>Chlorophyta</taxon>
        <taxon>core chlorophytes</taxon>
        <taxon>Chlorophyceae</taxon>
        <taxon>CS clade</taxon>
        <taxon>Chlamydomonadales</taxon>
        <taxon>Chlamydomonadaceae</taxon>
        <taxon>Chlamydomonas</taxon>
    </lineage>
</organism>
<name>A0A250XMG5_9CHLO</name>
<evidence type="ECO:0000313" key="2">
    <source>
        <dbReference type="EMBL" id="GAX84267.1"/>
    </source>
</evidence>
<gene>
    <name evidence="2" type="ORF">CEUSTIGMA_g11690.t1</name>
</gene>
<dbReference type="AlphaFoldDB" id="A0A250XMG5"/>
<feature type="compositionally biased region" description="Basic residues" evidence="1">
    <location>
        <begin position="294"/>
        <end position="307"/>
    </location>
</feature>
<keyword evidence="3" id="KW-1185">Reference proteome</keyword>
<dbReference type="Proteomes" id="UP000232323">
    <property type="component" value="Unassembled WGS sequence"/>
</dbReference>
<sequence length="433" mass="45801">MMQACSAATPIISALGELKRIREPASLSPPAAKGATCCTAVTATAGGGVVGDLLSPVRQAFQSVGLQSPQQVTGTEGLPALPSQQPQTATAVVVKGQAMTQEAKRRARKEALLKATLSAATGGSVNSVASVVARGKGSSPLKLGSLLQDRLADFMASTLPKLLSASPFSKQGARSFLYSGIWELESQLTYSPRAAVHEALLRPHTFMLGPEQDMGVKMESTALAYRLLMGQDMIDIGQWLEEYCRAATEATDNSIILPSAAACPRSAKENAADSSEEEEDDEEGEEFAAGATGRGRKKLRGRRRGRRMSPEKKAAEDHNSRGARKLKEAAYSLLAGSHRIHQAISGGRQECNGVQAAAAAARSTQAGSSGHCQSSKYMVMNEVELEAEAMLLAARFSQAAAELQFVGMCRPSKRRKGAAMQKTYYAPESLLAA</sequence>
<dbReference type="GO" id="GO:0005656">
    <property type="term" value="C:nuclear pre-replicative complex"/>
    <property type="evidence" value="ECO:0007669"/>
    <property type="project" value="TreeGrafter"/>
</dbReference>
<dbReference type="PANTHER" id="PTHR12748">
    <property type="entry name" value="ORIGIN RECOGNITION COMPLEX SUBUNIT 3"/>
    <property type="match status" value="1"/>
</dbReference>
<dbReference type="GO" id="GO:0003688">
    <property type="term" value="F:DNA replication origin binding"/>
    <property type="evidence" value="ECO:0007669"/>
    <property type="project" value="TreeGrafter"/>
</dbReference>
<evidence type="ECO:0000313" key="3">
    <source>
        <dbReference type="Proteomes" id="UP000232323"/>
    </source>
</evidence>
<dbReference type="GO" id="GO:0005664">
    <property type="term" value="C:nuclear origin of replication recognition complex"/>
    <property type="evidence" value="ECO:0007669"/>
    <property type="project" value="InterPro"/>
</dbReference>
<dbReference type="GO" id="GO:0031261">
    <property type="term" value="C:DNA replication preinitiation complex"/>
    <property type="evidence" value="ECO:0007669"/>
    <property type="project" value="TreeGrafter"/>
</dbReference>
<dbReference type="OrthoDB" id="548082at2759"/>
<dbReference type="STRING" id="1157962.A0A250XMG5"/>
<proteinExistence type="predicted"/>
<reference evidence="2 3" key="1">
    <citation type="submission" date="2017-08" db="EMBL/GenBank/DDBJ databases">
        <title>Acidophilic green algal genome provides insights into adaptation to an acidic environment.</title>
        <authorList>
            <person name="Hirooka S."/>
            <person name="Hirose Y."/>
            <person name="Kanesaki Y."/>
            <person name="Higuchi S."/>
            <person name="Fujiwara T."/>
            <person name="Onuma R."/>
            <person name="Era A."/>
            <person name="Ohbayashi R."/>
            <person name="Uzuka A."/>
            <person name="Nozaki H."/>
            <person name="Yoshikawa H."/>
            <person name="Miyagishima S.Y."/>
        </authorList>
    </citation>
    <scope>NUCLEOTIDE SEQUENCE [LARGE SCALE GENOMIC DNA]</scope>
    <source>
        <strain evidence="2 3">NIES-2499</strain>
    </source>
</reference>
<protein>
    <submittedName>
        <fullName evidence="2">Uncharacterized protein</fullName>
    </submittedName>
</protein>
<feature type="compositionally biased region" description="Basic and acidic residues" evidence="1">
    <location>
        <begin position="308"/>
        <end position="322"/>
    </location>
</feature>
<accession>A0A250XMG5</accession>
<dbReference type="EMBL" id="BEGY01000121">
    <property type="protein sequence ID" value="GAX84267.1"/>
    <property type="molecule type" value="Genomic_DNA"/>
</dbReference>
<evidence type="ECO:0000256" key="1">
    <source>
        <dbReference type="SAM" id="MobiDB-lite"/>
    </source>
</evidence>